<keyword evidence="4" id="KW-1185">Reference proteome</keyword>
<dbReference type="Gene3D" id="3.30.360.10">
    <property type="entry name" value="Dihydrodipicolinate Reductase, domain 2"/>
    <property type="match status" value="1"/>
</dbReference>
<dbReference type="InterPro" id="IPR000683">
    <property type="entry name" value="Gfo/Idh/MocA-like_OxRdtase_N"/>
</dbReference>
<accession>A0A518DHP1</accession>
<dbReference type="InterPro" id="IPR043906">
    <property type="entry name" value="Gfo/Idh/MocA_OxRdtase_bact_C"/>
</dbReference>
<dbReference type="InterPro" id="IPR006311">
    <property type="entry name" value="TAT_signal"/>
</dbReference>
<feature type="domain" description="Gfo/Idh/MocA-like oxidoreductase bacterial type C-terminal" evidence="2">
    <location>
        <begin position="207"/>
        <end position="264"/>
    </location>
</feature>
<keyword evidence="3" id="KW-0560">Oxidoreductase</keyword>
<dbReference type="EMBL" id="CP036291">
    <property type="protein sequence ID" value="QDU90995.1"/>
    <property type="molecule type" value="Genomic_DNA"/>
</dbReference>
<protein>
    <submittedName>
        <fullName evidence="3">Inositol 2-dehydrogenase</fullName>
        <ecNumber evidence="3">1.1.1.18</ecNumber>
    </submittedName>
</protein>
<dbReference type="GO" id="GO:0050112">
    <property type="term" value="F:inositol 2-dehydrogenase (NAD+) activity"/>
    <property type="evidence" value="ECO:0007669"/>
    <property type="project" value="UniProtKB-EC"/>
</dbReference>
<evidence type="ECO:0000313" key="4">
    <source>
        <dbReference type="Proteomes" id="UP000317429"/>
    </source>
</evidence>
<dbReference type="PROSITE" id="PS51318">
    <property type="entry name" value="TAT"/>
    <property type="match status" value="1"/>
</dbReference>
<dbReference type="InterPro" id="IPR050463">
    <property type="entry name" value="Gfo/Idh/MocA_oxidrdct_glycsds"/>
</dbReference>
<dbReference type="Proteomes" id="UP000317429">
    <property type="component" value="Chromosome"/>
</dbReference>
<dbReference type="Pfam" id="PF01408">
    <property type="entry name" value="GFO_IDH_MocA"/>
    <property type="match status" value="1"/>
</dbReference>
<dbReference type="SUPFAM" id="SSF55347">
    <property type="entry name" value="Glyceraldehyde-3-phosphate dehydrogenase-like, C-terminal domain"/>
    <property type="match status" value="1"/>
</dbReference>
<proteinExistence type="predicted"/>
<dbReference type="KEGG" id="pnd:Pla175_44100"/>
<dbReference type="SUPFAM" id="SSF51735">
    <property type="entry name" value="NAD(P)-binding Rossmann-fold domains"/>
    <property type="match status" value="1"/>
</dbReference>
<dbReference type="AlphaFoldDB" id="A0A518DHP1"/>
<dbReference type="Pfam" id="PF19051">
    <property type="entry name" value="GFO_IDH_MocA_C2"/>
    <property type="match status" value="1"/>
</dbReference>
<dbReference type="EC" id="1.1.1.18" evidence="3"/>
<organism evidence="3 4">
    <name type="scientific">Pirellulimonas nuda</name>
    <dbReference type="NCBI Taxonomy" id="2528009"/>
    <lineage>
        <taxon>Bacteria</taxon>
        <taxon>Pseudomonadati</taxon>
        <taxon>Planctomycetota</taxon>
        <taxon>Planctomycetia</taxon>
        <taxon>Pirellulales</taxon>
        <taxon>Lacipirellulaceae</taxon>
        <taxon>Pirellulimonas</taxon>
    </lineage>
</organism>
<reference evidence="3 4" key="1">
    <citation type="submission" date="2019-02" db="EMBL/GenBank/DDBJ databases">
        <title>Deep-cultivation of Planctomycetes and their phenomic and genomic characterization uncovers novel biology.</title>
        <authorList>
            <person name="Wiegand S."/>
            <person name="Jogler M."/>
            <person name="Boedeker C."/>
            <person name="Pinto D."/>
            <person name="Vollmers J."/>
            <person name="Rivas-Marin E."/>
            <person name="Kohn T."/>
            <person name="Peeters S.H."/>
            <person name="Heuer A."/>
            <person name="Rast P."/>
            <person name="Oberbeckmann S."/>
            <person name="Bunk B."/>
            <person name="Jeske O."/>
            <person name="Meyerdierks A."/>
            <person name="Storesund J.E."/>
            <person name="Kallscheuer N."/>
            <person name="Luecker S."/>
            <person name="Lage O.M."/>
            <person name="Pohl T."/>
            <person name="Merkel B.J."/>
            <person name="Hornburger P."/>
            <person name="Mueller R.-W."/>
            <person name="Bruemmer F."/>
            <person name="Labrenz M."/>
            <person name="Spormann A.M."/>
            <person name="Op den Camp H."/>
            <person name="Overmann J."/>
            <person name="Amann R."/>
            <person name="Jetten M.S.M."/>
            <person name="Mascher T."/>
            <person name="Medema M.H."/>
            <person name="Devos D.P."/>
            <person name="Kaster A.-K."/>
            <person name="Ovreas L."/>
            <person name="Rohde M."/>
            <person name="Galperin M.Y."/>
            <person name="Jogler C."/>
        </authorList>
    </citation>
    <scope>NUCLEOTIDE SEQUENCE [LARGE SCALE GENOMIC DNA]</scope>
    <source>
        <strain evidence="3 4">Pla175</strain>
    </source>
</reference>
<dbReference type="PANTHER" id="PTHR43818:SF5">
    <property type="entry name" value="OXIDOREDUCTASE FAMILY PROTEIN"/>
    <property type="match status" value="1"/>
</dbReference>
<dbReference type="InterPro" id="IPR036291">
    <property type="entry name" value="NAD(P)-bd_dom_sf"/>
</dbReference>
<dbReference type="GO" id="GO:0000166">
    <property type="term" value="F:nucleotide binding"/>
    <property type="evidence" value="ECO:0007669"/>
    <property type="project" value="InterPro"/>
</dbReference>
<gene>
    <name evidence="3" type="primary">iolG_11</name>
    <name evidence="3" type="ORF">Pla175_44100</name>
</gene>
<dbReference type="OrthoDB" id="9788246at2"/>
<dbReference type="PANTHER" id="PTHR43818">
    <property type="entry name" value="BCDNA.GH03377"/>
    <property type="match status" value="1"/>
</dbReference>
<evidence type="ECO:0000313" key="3">
    <source>
        <dbReference type="EMBL" id="QDU90995.1"/>
    </source>
</evidence>
<name>A0A518DHP1_9BACT</name>
<evidence type="ECO:0000259" key="1">
    <source>
        <dbReference type="Pfam" id="PF01408"/>
    </source>
</evidence>
<feature type="domain" description="Gfo/Idh/MocA-like oxidoreductase N-terminal" evidence="1">
    <location>
        <begin position="42"/>
        <end position="159"/>
    </location>
</feature>
<dbReference type="RefSeq" id="WP_145290587.1">
    <property type="nucleotide sequence ID" value="NZ_CP036291.1"/>
</dbReference>
<evidence type="ECO:0000259" key="2">
    <source>
        <dbReference type="Pfam" id="PF19051"/>
    </source>
</evidence>
<dbReference type="Gene3D" id="3.40.50.720">
    <property type="entry name" value="NAD(P)-binding Rossmann-like Domain"/>
    <property type="match status" value="1"/>
</dbReference>
<sequence length="488" mass="53278">MSLPSERYLPSRRTFLGGSAATLALAALSGRRAYAAPSERLNLGVIGAGWRGGQLSEKFSGLPGVNLLAVCDADSARMAELGDKHKIERRHTDMQQVFDDPDIDAVVIATCNHWHCLAAIRACQAGKHVYVEKPLGHDLWQQRQLINAARSNDRVVQIGTQQRSDPMQAELKRFLHEQQGVGKLTGVVASRVGERKPIGRRTTPLVPPATVDYDRWLGPAQDRPIYRDELHYDWHWDWNTGDGELGNWGVHILDDVRNVALRDQAAFPTATASFGGRVLWDDAGNTPNFQATLFESDVLPVVCLVSNLKPLKGAPPLAEKGNDSGYVVYGEGGWLEGHRGGAVAYDAAGKKIRAFKGNGGEPNHYANFVEAVRSNDRSLLNAEVETGHNSTAWCLLANAACRAAAPLDGAQSVTQVSQEPLWQEVVARLQDNLKRNNVALDGDNFSLSEMLAIDPDSERFRGPAAAGANQLLGRQQYRSGFEIPEVEA</sequence>